<organism evidence="3 4">
    <name type="scientific">Candidatus Daviesbacteria bacterium RIFCSPHIGHO2_12_FULL_37_11</name>
    <dbReference type="NCBI Taxonomy" id="1797777"/>
    <lineage>
        <taxon>Bacteria</taxon>
        <taxon>Candidatus Daviesiibacteriota</taxon>
    </lineage>
</organism>
<reference evidence="3 4" key="1">
    <citation type="journal article" date="2016" name="Nat. Commun.">
        <title>Thousands of microbial genomes shed light on interconnected biogeochemical processes in an aquifer system.</title>
        <authorList>
            <person name="Anantharaman K."/>
            <person name="Brown C.T."/>
            <person name="Hug L.A."/>
            <person name="Sharon I."/>
            <person name="Castelle C.J."/>
            <person name="Probst A.J."/>
            <person name="Thomas B.C."/>
            <person name="Singh A."/>
            <person name="Wilkins M.J."/>
            <person name="Karaoz U."/>
            <person name="Brodie E.L."/>
            <person name="Williams K.H."/>
            <person name="Hubbard S.S."/>
            <person name="Banfield J.F."/>
        </authorList>
    </citation>
    <scope>NUCLEOTIDE SEQUENCE [LARGE SCALE GENOMIC DNA]</scope>
</reference>
<evidence type="ECO:0000313" key="4">
    <source>
        <dbReference type="Proteomes" id="UP000176527"/>
    </source>
</evidence>
<gene>
    <name evidence="3" type="ORF">A3F00_00180</name>
</gene>
<keyword evidence="1" id="KW-0812">Transmembrane</keyword>
<feature type="domain" description="CAAX prenyl protease 2/Lysostaphin resistance protein A-like" evidence="2">
    <location>
        <begin position="23"/>
        <end position="106"/>
    </location>
</feature>
<feature type="transmembrane region" description="Helical" evidence="1">
    <location>
        <begin position="51"/>
        <end position="69"/>
    </location>
</feature>
<comment type="caution">
    <text evidence="3">The sequence shown here is derived from an EMBL/GenBank/DDBJ whole genome shotgun (WGS) entry which is preliminary data.</text>
</comment>
<feature type="transmembrane region" description="Helical" evidence="1">
    <location>
        <begin position="76"/>
        <end position="99"/>
    </location>
</feature>
<evidence type="ECO:0000259" key="2">
    <source>
        <dbReference type="Pfam" id="PF02517"/>
    </source>
</evidence>
<dbReference type="AlphaFoldDB" id="A0A1F5KAD2"/>
<name>A0A1F5KAD2_9BACT</name>
<keyword evidence="1" id="KW-1133">Transmembrane helix</keyword>
<keyword evidence="1" id="KW-0472">Membrane</keyword>
<dbReference type="Proteomes" id="UP000176527">
    <property type="component" value="Unassembled WGS sequence"/>
</dbReference>
<sequence length="118" mass="14211">MIKTVYDNFKRFRLFKSKLQPWWSIIGAPVLQEPIFRYLPYFLLYLPTSRYWEVGILSSIPYAIVHFYFGKKIVVYTFFLGLFFWWIMVNFGLLVAILAHSFHNIFVAIVLGKKWFVK</sequence>
<dbReference type="GO" id="GO:0004175">
    <property type="term" value="F:endopeptidase activity"/>
    <property type="evidence" value="ECO:0007669"/>
    <property type="project" value="UniProtKB-ARBA"/>
</dbReference>
<evidence type="ECO:0000256" key="1">
    <source>
        <dbReference type="SAM" id="Phobius"/>
    </source>
</evidence>
<dbReference type="Pfam" id="PF02517">
    <property type="entry name" value="Rce1-like"/>
    <property type="match status" value="1"/>
</dbReference>
<protein>
    <recommendedName>
        <fullName evidence="2">CAAX prenyl protease 2/Lysostaphin resistance protein A-like domain-containing protein</fullName>
    </recommendedName>
</protein>
<accession>A0A1F5KAD2</accession>
<proteinExistence type="predicted"/>
<dbReference type="EMBL" id="MFDE01000034">
    <property type="protein sequence ID" value="OGE37896.1"/>
    <property type="molecule type" value="Genomic_DNA"/>
</dbReference>
<dbReference type="GO" id="GO:0080120">
    <property type="term" value="P:CAAX-box protein maturation"/>
    <property type="evidence" value="ECO:0007669"/>
    <property type="project" value="UniProtKB-ARBA"/>
</dbReference>
<feature type="transmembrane region" description="Helical" evidence="1">
    <location>
        <begin position="21"/>
        <end position="39"/>
    </location>
</feature>
<evidence type="ECO:0000313" key="3">
    <source>
        <dbReference type="EMBL" id="OGE37896.1"/>
    </source>
</evidence>
<dbReference type="InterPro" id="IPR003675">
    <property type="entry name" value="Rce1/LyrA-like_dom"/>
</dbReference>